<dbReference type="Pfam" id="PF08241">
    <property type="entry name" value="Methyltransf_11"/>
    <property type="match status" value="1"/>
</dbReference>
<dbReference type="InterPro" id="IPR029063">
    <property type="entry name" value="SAM-dependent_MTases_sf"/>
</dbReference>
<dbReference type="CDD" id="cd02440">
    <property type="entry name" value="AdoMet_MTases"/>
    <property type="match status" value="1"/>
</dbReference>
<dbReference type="PANTHER" id="PTHR43591:SF24">
    <property type="entry name" value="2-METHOXY-6-POLYPRENYL-1,4-BENZOQUINOL METHYLASE, MITOCHONDRIAL"/>
    <property type="match status" value="1"/>
</dbReference>
<dbReference type="SUPFAM" id="SSF53335">
    <property type="entry name" value="S-adenosyl-L-methionine-dependent methyltransferases"/>
    <property type="match status" value="1"/>
</dbReference>
<evidence type="ECO:0000313" key="2">
    <source>
        <dbReference type="EMBL" id="GAA5531359.1"/>
    </source>
</evidence>
<dbReference type="GO" id="GO:0008168">
    <property type="term" value="F:methyltransferase activity"/>
    <property type="evidence" value="ECO:0007669"/>
    <property type="project" value="UniProtKB-KW"/>
</dbReference>
<dbReference type="Proteomes" id="UP001428290">
    <property type="component" value="Unassembled WGS sequence"/>
</dbReference>
<evidence type="ECO:0000259" key="1">
    <source>
        <dbReference type="Pfam" id="PF08241"/>
    </source>
</evidence>
<protein>
    <submittedName>
        <fullName evidence="2">2-methoxy-6-polyprenyl-1,4-benzoquinol methylase, mitochondrial</fullName>
    </submittedName>
</protein>
<keyword evidence="2" id="KW-0489">Methyltransferase</keyword>
<evidence type="ECO:0000313" key="3">
    <source>
        <dbReference type="Proteomes" id="UP001428290"/>
    </source>
</evidence>
<feature type="domain" description="Methyltransferase type 11" evidence="1">
    <location>
        <begin position="42"/>
        <end position="135"/>
    </location>
</feature>
<keyword evidence="2" id="KW-0808">Transferase</keyword>
<sequence>MANTQIRFEDGATYERYMGIWSQLVGAKFLDWLAPKTSLNWLDVGCGNGAFTEMVVERHQPSMITGVDPSAAQIAFARQRLANYPAELHEADAMALPLADKSVHAAVMPLVIFFVPEPAKGVAEMARVVAPGGSVSAYAWDMLGGGFPYFSLQQALIDAGISVPRPPSVEASQLTVMHELWLQAGLTKVETAVIKVRRNFVDFADYWKTVTGAPSVGPQIRAMTTTQQQTVQAQLRASLPIAADGQISIEAHANAIKGIVAE</sequence>
<dbReference type="PANTHER" id="PTHR43591">
    <property type="entry name" value="METHYLTRANSFERASE"/>
    <property type="match status" value="1"/>
</dbReference>
<organism evidence="2 3">
    <name type="scientific">Herpetosiphon gulosus</name>
    <dbReference type="NCBI Taxonomy" id="1973496"/>
    <lineage>
        <taxon>Bacteria</taxon>
        <taxon>Bacillati</taxon>
        <taxon>Chloroflexota</taxon>
        <taxon>Chloroflexia</taxon>
        <taxon>Herpetosiphonales</taxon>
        <taxon>Herpetosiphonaceae</taxon>
        <taxon>Herpetosiphon</taxon>
    </lineage>
</organism>
<accession>A0ABP9X7J1</accession>
<reference evidence="2 3" key="1">
    <citation type="submission" date="2024-02" db="EMBL/GenBank/DDBJ databases">
        <title>Herpetosiphon gulosus NBRC 112829.</title>
        <authorList>
            <person name="Ichikawa N."/>
            <person name="Katano-Makiyama Y."/>
            <person name="Hidaka K."/>
        </authorList>
    </citation>
    <scope>NUCLEOTIDE SEQUENCE [LARGE SCALE GENOMIC DNA]</scope>
    <source>
        <strain evidence="2 3">NBRC 112829</strain>
    </source>
</reference>
<name>A0ABP9X7J1_9CHLR</name>
<dbReference type="EMBL" id="BAABRU010000045">
    <property type="protein sequence ID" value="GAA5531359.1"/>
    <property type="molecule type" value="Genomic_DNA"/>
</dbReference>
<gene>
    <name evidence="2" type="primary">COQ5_11</name>
    <name evidence="2" type="ORF">Hgul01_05184</name>
</gene>
<dbReference type="GO" id="GO:0032259">
    <property type="term" value="P:methylation"/>
    <property type="evidence" value="ECO:0007669"/>
    <property type="project" value="UniProtKB-KW"/>
</dbReference>
<keyword evidence="3" id="KW-1185">Reference proteome</keyword>
<proteinExistence type="predicted"/>
<comment type="caution">
    <text evidence="2">The sequence shown here is derived from an EMBL/GenBank/DDBJ whole genome shotgun (WGS) entry which is preliminary data.</text>
</comment>
<dbReference type="InterPro" id="IPR013216">
    <property type="entry name" value="Methyltransf_11"/>
</dbReference>
<dbReference type="Gene3D" id="3.40.50.150">
    <property type="entry name" value="Vaccinia Virus protein VP39"/>
    <property type="match status" value="1"/>
</dbReference>
<dbReference type="RefSeq" id="WP_345724917.1">
    <property type="nucleotide sequence ID" value="NZ_BAABRU010000045.1"/>
</dbReference>